<reference evidence="1" key="1">
    <citation type="submission" date="2020-08" db="EMBL/GenBank/DDBJ databases">
        <title>Whole genome shotgun sequence of Actinocatenispora sera NBRC 101916.</title>
        <authorList>
            <person name="Komaki H."/>
            <person name="Tamura T."/>
        </authorList>
    </citation>
    <scope>NUCLEOTIDE SEQUENCE</scope>
    <source>
        <strain evidence="1">NBRC 101916</strain>
    </source>
</reference>
<keyword evidence="2" id="KW-1185">Reference proteome</keyword>
<evidence type="ECO:0000313" key="1">
    <source>
        <dbReference type="EMBL" id="BCJ31879.1"/>
    </source>
</evidence>
<dbReference type="EMBL" id="AP023354">
    <property type="protein sequence ID" value="BCJ31879.1"/>
    <property type="molecule type" value="Genomic_DNA"/>
</dbReference>
<dbReference type="Proteomes" id="UP000680750">
    <property type="component" value="Chromosome"/>
</dbReference>
<evidence type="ECO:0000313" key="2">
    <source>
        <dbReference type="Proteomes" id="UP000680750"/>
    </source>
</evidence>
<organism evidence="1 2">
    <name type="scientific">Actinocatenispora sera</name>
    <dbReference type="NCBI Taxonomy" id="390989"/>
    <lineage>
        <taxon>Bacteria</taxon>
        <taxon>Bacillati</taxon>
        <taxon>Actinomycetota</taxon>
        <taxon>Actinomycetes</taxon>
        <taxon>Micromonosporales</taxon>
        <taxon>Micromonosporaceae</taxon>
        <taxon>Actinocatenispora</taxon>
    </lineage>
</organism>
<name>A0A810L9D7_9ACTN</name>
<gene>
    <name evidence="1" type="ORF">Asera_59870</name>
</gene>
<evidence type="ECO:0008006" key="3">
    <source>
        <dbReference type="Google" id="ProtNLM"/>
    </source>
</evidence>
<accession>A0A810L9D7</accession>
<protein>
    <recommendedName>
        <fullName evidence="3">Transposase IS204/IS1001/IS1096/IS1165 DDE domain-containing protein</fullName>
    </recommendedName>
</protein>
<dbReference type="AlphaFoldDB" id="A0A810L9D7"/>
<dbReference type="KEGG" id="aser:Asera_59870"/>
<proteinExistence type="predicted"/>
<sequence>MPDGSAIYAQAVLDAGASIVRASDRWHLWHNLAAAVDKTVTADASCWNSLPHHTSKSWKILRDCRRIRHGVWYAAAGIALTRNLTMVV</sequence>